<dbReference type="STRING" id="70667.A0A183TMA4"/>
<organism evidence="4">
    <name type="scientific">Schistocephalus solidus</name>
    <name type="common">Tapeworm</name>
    <dbReference type="NCBI Taxonomy" id="70667"/>
    <lineage>
        <taxon>Eukaryota</taxon>
        <taxon>Metazoa</taxon>
        <taxon>Spiralia</taxon>
        <taxon>Lophotrochozoa</taxon>
        <taxon>Platyhelminthes</taxon>
        <taxon>Cestoda</taxon>
        <taxon>Eucestoda</taxon>
        <taxon>Diphyllobothriidea</taxon>
        <taxon>Diphyllobothriidae</taxon>
        <taxon>Schistocephalus</taxon>
    </lineage>
</organism>
<dbReference type="InterPro" id="IPR036249">
    <property type="entry name" value="Thioredoxin-like_sf"/>
</dbReference>
<dbReference type="PANTHER" id="PTHR12232:SF0">
    <property type="entry name" value="THIOREDOXIN DOMAIN-CONTAINING PROTEIN"/>
    <property type="match status" value="1"/>
</dbReference>
<keyword evidence="3" id="KW-1185">Reference proteome</keyword>
<reference evidence="4" key="1">
    <citation type="submission" date="2016-06" db="UniProtKB">
        <authorList>
            <consortium name="WormBaseParasite"/>
        </authorList>
    </citation>
    <scope>IDENTIFICATION</scope>
</reference>
<evidence type="ECO:0000313" key="3">
    <source>
        <dbReference type="Proteomes" id="UP000275846"/>
    </source>
</evidence>
<dbReference type="InterPro" id="IPR051033">
    <property type="entry name" value="SH3BGR"/>
</dbReference>
<evidence type="ECO:0000313" key="2">
    <source>
        <dbReference type="EMBL" id="VDM03988.1"/>
    </source>
</evidence>
<reference evidence="2 3" key="2">
    <citation type="submission" date="2018-11" db="EMBL/GenBank/DDBJ databases">
        <authorList>
            <consortium name="Pathogen Informatics"/>
        </authorList>
    </citation>
    <scope>NUCLEOTIDE SEQUENCE [LARGE SCALE GENOMIC DNA]</scope>
    <source>
        <strain evidence="2 3">NST_G2</strain>
    </source>
</reference>
<gene>
    <name evidence="2" type="ORF">SSLN_LOCUS17602</name>
</gene>
<dbReference type="Gene3D" id="3.40.30.10">
    <property type="entry name" value="Glutaredoxin"/>
    <property type="match status" value="1"/>
</dbReference>
<dbReference type="EMBL" id="UYSU01042784">
    <property type="protein sequence ID" value="VDM03988.1"/>
    <property type="molecule type" value="Genomic_DNA"/>
</dbReference>
<dbReference type="WBParaSite" id="SSLN_0001827001-mRNA-1">
    <property type="protein sequence ID" value="SSLN_0001827001-mRNA-1"/>
    <property type="gene ID" value="SSLN_0001827001"/>
</dbReference>
<dbReference type="OrthoDB" id="9932926at2759"/>
<dbReference type="Proteomes" id="UP000275846">
    <property type="component" value="Unassembled WGS sequence"/>
</dbReference>
<dbReference type="SUPFAM" id="SSF52833">
    <property type="entry name" value="Thioredoxin-like"/>
    <property type="match status" value="1"/>
</dbReference>
<dbReference type="AlphaFoldDB" id="A0A183TMA4"/>
<protein>
    <submittedName>
        <fullName evidence="4">Glutaredoxin domain-containing protein</fullName>
    </submittedName>
</protein>
<comment type="similarity">
    <text evidence="1">Belongs to the SH3BGR family.</text>
</comment>
<dbReference type="InterPro" id="IPR006993">
    <property type="entry name" value="Glut_rich_SH3-bd"/>
</dbReference>
<dbReference type="PANTHER" id="PTHR12232">
    <property type="entry name" value="SH3 DOMAIN-BINDING GLUTAMIC ACID-RICH-LIKE PROTEIN"/>
    <property type="match status" value="1"/>
</dbReference>
<dbReference type="GO" id="GO:0005737">
    <property type="term" value="C:cytoplasm"/>
    <property type="evidence" value="ECO:0007669"/>
    <property type="project" value="TreeGrafter"/>
</dbReference>
<dbReference type="Pfam" id="PF04908">
    <property type="entry name" value="SH3BGR"/>
    <property type="match status" value="1"/>
</dbReference>
<evidence type="ECO:0000313" key="4">
    <source>
        <dbReference type="WBParaSite" id="SSLN_0001827001-mRNA-1"/>
    </source>
</evidence>
<sequence>MLELYISTVSGNNTIRSRQTYMQNILDSLKVKYDTIDIAAVEDAKNRMRKALENAGKKEFLPPQIFDGDEYLGVSSLFHIFVYR</sequence>
<evidence type="ECO:0000256" key="1">
    <source>
        <dbReference type="ARBA" id="ARBA00007764"/>
    </source>
</evidence>
<name>A0A183TMA4_SCHSO</name>
<accession>A0A183TMA4</accession>
<proteinExistence type="inferred from homology"/>